<keyword evidence="1" id="KW-0472">Membrane</keyword>
<keyword evidence="3" id="KW-1185">Reference proteome</keyword>
<feature type="transmembrane region" description="Helical" evidence="1">
    <location>
        <begin position="241"/>
        <end position="264"/>
    </location>
</feature>
<keyword evidence="1" id="KW-0812">Transmembrane</keyword>
<feature type="transmembrane region" description="Helical" evidence="1">
    <location>
        <begin position="130"/>
        <end position="150"/>
    </location>
</feature>
<organism evidence="2 3">
    <name type="scientific">Glycomyces rhizosphaerae</name>
    <dbReference type="NCBI Taxonomy" id="2054422"/>
    <lineage>
        <taxon>Bacteria</taxon>
        <taxon>Bacillati</taxon>
        <taxon>Actinomycetota</taxon>
        <taxon>Actinomycetes</taxon>
        <taxon>Glycomycetales</taxon>
        <taxon>Glycomycetaceae</taxon>
        <taxon>Glycomyces</taxon>
    </lineage>
</organism>
<dbReference type="RefSeq" id="WP_387976064.1">
    <property type="nucleotide sequence ID" value="NZ_JBHRWO010000010.1"/>
</dbReference>
<feature type="transmembrane region" description="Helical" evidence="1">
    <location>
        <begin position="276"/>
        <end position="296"/>
    </location>
</feature>
<feature type="transmembrane region" description="Helical" evidence="1">
    <location>
        <begin position="308"/>
        <end position="332"/>
    </location>
</feature>
<feature type="transmembrane region" description="Helical" evidence="1">
    <location>
        <begin position="156"/>
        <end position="176"/>
    </location>
</feature>
<evidence type="ECO:0000313" key="2">
    <source>
        <dbReference type="EMBL" id="MFC3493541.1"/>
    </source>
</evidence>
<dbReference type="Proteomes" id="UP001595712">
    <property type="component" value="Unassembled WGS sequence"/>
</dbReference>
<feature type="transmembrane region" description="Helical" evidence="1">
    <location>
        <begin position="338"/>
        <end position="358"/>
    </location>
</feature>
<dbReference type="EMBL" id="JBHRWO010000010">
    <property type="protein sequence ID" value="MFC3493541.1"/>
    <property type="molecule type" value="Genomic_DNA"/>
</dbReference>
<evidence type="ECO:0000313" key="3">
    <source>
        <dbReference type="Proteomes" id="UP001595712"/>
    </source>
</evidence>
<name>A0ABV7Q1B2_9ACTN</name>
<feature type="transmembrane region" description="Helical" evidence="1">
    <location>
        <begin position="96"/>
        <end position="118"/>
    </location>
</feature>
<sequence>MSCEPLEPPRSDPPITVEAAPIPDAAAPDWTEPVLTGTARDRCRHRVRFHDLNEQGRGRAGLAFAAISLTWGVITIGAIVGLAIVPEGVENADRLLTLGGLILVCSALLQAVGAVGLGSVLRRLHRPGDIVIGLAAAGYLLFLLVLVLLLTAVEPAYYFLVIVAALPFAAVLWQLIALRNTLYGRGTCRTHPGFPPAIRALLKHDPGPFAVMPEPTRFRVADCPHRLEFGRLRRRYQVMSLVNTALLLGYLGAMLVLMAALVARREFAAGGPGYEATALALAVLLPLINLPAFQEVNVRSQRYHRAPFGLYIGAFIGYALSAATGIWGAIVLGGPMSLIPTALAAYWAFSAVVAMTGSPPRSECGSLREPPLVIRKMLKA</sequence>
<feature type="transmembrane region" description="Helical" evidence="1">
    <location>
        <begin position="62"/>
        <end position="84"/>
    </location>
</feature>
<evidence type="ECO:0000256" key="1">
    <source>
        <dbReference type="SAM" id="Phobius"/>
    </source>
</evidence>
<keyword evidence="1" id="KW-1133">Transmembrane helix</keyword>
<gene>
    <name evidence="2" type="ORF">ACFO8M_13760</name>
</gene>
<comment type="caution">
    <text evidence="2">The sequence shown here is derived from an EMBL/GenBank/DDBJ whole genome shotgun (WGS) entry which is preliminary data.</text>
</comment>
<proteinExistence type="predicted"/>
<protein>
    <submittedName>
        <fullName evidence="2">Uncharacterized protein</fullName>
    </submittedName>
</protein>
<accession>A0ABV7Q1B2</accession>
<reference evidence="3" key="1">
    <citation type="journal article" date="2019" name="Int. J. Syst. Evol. Microbiol.">
        <title>The Global Catalogue of Microorganisms (GCM) 10K type strain sequencing project: providing services to taxonomists for standard genome sequencing and annotation.</title>
        <authorList>
            <consortium name="The Broad Institute Genomics Platform"/>
            <consortium name="The Broad Institute Genome Sequencing Center for Infectious Disease"/>
            <person name="Wu L."/>
            <person name="Ma J."/>
        </authorList>
    </citation>
    <scope>NUCLEOTIDE SEQUENCE [LARGE SCALE GENOMIC DNA]</scope>
    <source>
        <strain evidence="3">CGMCC 4.7396</strain>
    </source>
</reference>